<dbReference type="OrthoDB" id="2052735at2"/>
<feature type="transmembrane region" description="Helical" evidence="1">
    <location>
        <begin position="220"/>
        <end position="239"/>
    </location>
</feature>
<keyword evidence="1" id="KW-0472">Membrane</keyword>
<evidence type="ECO:0000256" key="1">
    <source>
        <dbReference type="SAM" id="Phobius"/>
    </source>
</evidence>
<dbReference type="Proteomes" id="UP000001409">
    <property type="component" value="Chromosome"/>
</dbReference>
<accession>C8NJE7</accession>
<evidence type="ECO:0000313" key="2">
    <source>
        <dbReference type="EMBL" id="BAC19553.1"/>
    </source>
</evidence>
<feature type="transmembrane region" description="Helical" evidence="1">
    <location>
        <begin position="173"/>
        <end position="191"/>
    </location>
</feature>
<evidence type="ECO:0000313" key="3">
    <source>
        <dbReference type="Proteomes" id="UP000001409"/>
    </source>
</evidence>
<organism evidence="2 3">
    <name type="scientific">Corynebacterium efficiens (strain DSM 44549 / YS-314 / AJ 12310 / JCM 11189 / NBRC 100395)</name>
    <dbReference type="NCBI Taxonomy" id="196164"/>
    <lineage>
        <taxon>Bacteria</taxon>
        <taxon>Bacillati</taxon>
        <taxon>Actinomycetota</taxon>
        <taxon>Actinomycetes</taxon>
        <taxon>Mycobacteriales</taxon>
        <taxon>Corynebacteriaceae</taxon>
        <taxon>Corynebacterium</taxon>
    </lineage>
</organism>
<feature type="transmembrane region" description="Helical" evidence="1">
    <location>
        <begin position="65"/>
        <end position="84"/>
    </location>
</feature>
<dbReference type="RefSeq" id="WP_006768889.1">
    <property type="nucleotide sequence ID" value="NC_004369.1"/>
</dbReference>
<dbReference type="eggNOG" id="ENOG502ZBXW">
    <property type="taxonomic scope" value="Bacteria"/>
</dbReference>
<name>Q8FLW6_COREF</name>
<dbReference type="AlphaFoldDB" id="Q8FLW6"/>
<dbReference type="EMBL" id="BA000035">
    <property type="protein sequence ID" value="BAC19553.1"/>
    <property type="molecule type" value="Genomic_DNA"/>
</dbReference>
<dbReference type="HOGENOM" id="CLU_095712_1_0_11"/>
<feature type="transmembrane region" description="Helical" evidence="1">
    <location>
        <begin position="198"/>
        <end position="214"/>
    </location>
</feature>
<feature type="transmembrane region" description="Helical" evidence="1">
    <location>
        <begin position="133"/>
        <end position="161"/>
    </location>
</feature>
<accession>Q8FLW6</accession>
<feature type="transmembrane region" description="Helical" evidence="1">
    <location>
        <begin position="35"/>
        <end position="58"/>
    </location>
</feature>
<keyword evidence="1" id="KW-1133">Transmembrane helix</keyword>
<dbReference type="STRING" id="196164.gene:10743191"/>
<keyword evidence="1" id="KW-0812">Transmembrane</keyword>
<reference evidence="2 3" key="1">
    <citation type="journal article" date="2003" name="Genome Res.">
        <title>Comparative complete genome sequence analysis of the amino acid replacements responsible for the thermostability of Corynebacterium efficiens.</title>
        <authorList>
            <person name="Nishio Y."/>
            <person name="Nakamura Y."/>
            <person name="Kawarabayasi Y."/>
            <person name="Usuda Y."/>
            <person name="Kimura E."/>
            <person name="Sugimoto S."/>
            <person name="Matsui K."/>
            <person name="Yamagishi A."/>
            <person name="Kikuchi H."/>
            <person name="Ikeo K."/>
            <person name="Gojobori T."/>
        </authorList>
    </citation>
    <scope>NUCLEOTIDE SEQUENCE [LARGE SCALE GENOMIC DNA]</scope>
    <source>
        <strain evidence="3">DSM 44549 / YS-314 / AJ 12310 / JCM 11189 / NBRC 100395</strain>
    </source>
</reference>
<sequence>MAITSAPPVTTPAPTAQSVAADAAMSRFETQTSRYGSLTMTAGLILSLLGPAYLVFFADLQITAGMVWVAFLAVAAIFGVLWFVEPLTYFPILGSAAMYQAFMIGNISNKLVPAAIVAQSSIGAKAGSKRGDLAAVMAIGGAATMHLLSLLIFVGFLGTWLVSLVPVEVIEVARLYIMPSLMGAVLVQAIVSMRNVRATVVALGLAVVIQLLVVPAFPQLGMFATAVVVISSIIINWVVRDRRGQVTIQSEAAPEPNQ</sequence>
<dbReference type="KEGG" id="cef:CE2743"/>
<keyword evidence="3" id="KW-1185">Reference proteome</keyword>
<protein>
    <submittedName>
        <fullName evidence="2">Uncharacterized protein</fullName>
    </submittedName>
</protein>
<proteinExistence type="predicted"/>